<organism evidence="1 2">
    <name type="scientific">Kingdonia uniflora</name>
    <dbReference type="NCBI Taxonomy" id="39325"/>
    <lineage>
        <taxon>Eukaryota</taxon>
        <taxon>Viridiplantae</taxon>
        <taxon>Streptophyta</taxon>
        <taxon>Embryophyta</taxon>
        <taxon>Tracheophyta</taxon>
        <taxon>Spermatophyta</taxon>
        <taxon>Magnoliopsida</taxon>
        <taxon>Ranunculales</taxon>
        <taxon>Circaeasteraceae</taxon>
        <taxon>Kingdonia</taxon>
    </lineage>
</organism>
<sequence>MLEDFGLSTNKWLSDLFKICHKWALVYRCDNFCVDMTTTYCKAGKGNRASSARGSESDTNKLATVTSNDGDEALLVVATDGSRHDRGWVFDSAATTFALNGSTHEELYLLAMELLGNGLKEFDIIAKKIEEASKDVSKSKNVPPHN</sequence>
<proteinExistence type="predicted"/>
<dbReference type="Proteomes" id="UP000541444">
    <property type="component" value="Unassembled WGS sequence"/>
</dbReference>
<keyword evidence="2" id="KW-1185">Reference proteome</keyword>
<name>A0A7J7MN66_9MAGN</name>
<protein>
    <submittedName>
        <fullName evidence="1">Uncharacterized protein</fullName>
    </submittedName>
</protein>
<dbReference type="AlphaFoldDB" id="A0A7J7MN66"/>
<accession>A0A7J7MN66</accession>
<comment type="caution">
    <text evidence="1">The sequence shown here is derived from an EMBL/GenBank/DDBJ whole genome shotgun (WGS) entry which is preliminary data.</text>
</comment>
<dbReference type="EMBL" id="JACGCM010001343">
    <property type="protein sequence ID" value="KAF6156389.1"/>
    <property type="molecule type" value="Genomic_DNA"/>
</dbReference>
<evidence type="ECO:0000313" key="2">
    <source>
        <dbReference type="Proteomes" id="UP000541444"/>
    </source>
</evidence>
<dbReference type="OrthoDB" id="525027at2759"/>
<gene>
    <name evidence="1" type="ORF">GIB67_031510</name>
</gene>
<reference evidence="1 2" key="1">
    <citation type="journal article" date="2020" name="IScience">
        <title>Genome Sequencing of the Endangered Kingdonia uniflora (Circaeasteraceae, Ranunculales) Reveals Potential Mechanisms of Evolutionary Specialization.</title>
        <authorList>
            <person name="Sun Y."/>
            <person name="Deng T."/>
            <person name="Zhang A."/>
            <person name="Moore M.J."/>
            <person name="Landis J.B."/>
            <person name="Lin N."/>
            <person name="Zhang H."/>
            <person name="Zhang X."/>
            <person name="Huang J."/>
            <person name="Zhang X."/>
            <person name="Sun H."/>
            <person name="Wang H."/>
        </authorList>
    </citation>
    <scope>NUCLEOTIDE SEQUENCE [LARGE SCALE GENOMIC DNA]</scope>
    <source>
        <strain evidence="1">TB1705</strain>
        <tissue evidence="1">Leaf</tissue>
    </source>
</reference>
<evidence type="ECO:0000313" key="1">
    <source>
        <dbReference type="EMBL" id="KAF6156389.1"/>
    </source>
</evidence>